<name>A0A285KFF8_9ACTN</name>
<proteinExistence type="predicted"/>
<dbReference type="RefSeq" id="WP_097328341.1">
    <property type="nucleotide sequence ID" value="NZ_OBDY01000037.1"/>
</dbReference>
<reference evidence="3" key="1">
    <citation type="submission" date="2017-09" db="EMBL/GenBank/DDBJ databases">
        <authorList>
            <person name="Varghese N."/>
            <person name="Submissions S."/>
        </authorList>
    </citation>
    <scope>NUCLEOTIDE SEQUENCE [LARGE SCALE GENOMIC DNA]</scope>
    <source>
        <strain evidence="3">CGMCC 4.6857</strain>
    </source>
</reference>
<evidence type="ECO:0000256" key="1">
    <source>
        <dbReference type="SAM" id="Phobius"/>
    </source>
</evidence>
<keyword evidence="3" id="KW-1185">Reference proteome</keyword>
<feature type="transmembrane region" description="Helical" evidence="1">
    <location>
        <begin position="6"/>
        <end position="29"/>
    </location>
</feature>
<sequence>MPSEAFFSTTAQVLPTLLIAFAVEGGLLLRDPLNGWRQRLRLFYARMYRDMEKDPDWPSFDNWIGRVLVAQTRNLRKEILFFAYLVLVLIAGGEIVATAVLFLGRPDNWITKAAGIVCVIAMTCATVISAAVPVARLRLETGLRLVDTLPKRSPLEVRLA</sequence>
<keyword evidence="1" id="KW-1133">Transmembrane helix</keyword>
<evidence type="ECO:0000313" key="3">
    <source>
        <dbReference type="Proteomes" id="UP000219612"/>
    </source>
</evidence>
<feature type="transmembrane region" description="Helical" evidence="1">
    <location>
        <begin position="109"/>
        <end position="135"/>
    </location>
</feature>
<dbReference type="AlphaFoldDB" id="A0A285KFF8"/>
<organism evidence="2 3">
    <name type="scientific">Paractinoplanes atraurantiacus</name>
    <dbReference type="NCBI Taxonomy" id="1036182"/>
    <lineage>
        <taxon>Bacteria</taxon>
        <taxon>Bacillati</taxon>
        <taxon>Actinomycetota</taxon>
        <taxon>Actinomycetes</taxon>
        <taxon>Micromonosporales</taxon>
        <taxon>Micromonosporaceae</taxon>
        <taxon>Paractinoplanes</taxon>
    </lineage>
</organism>
<keyword evidence="1" id="KW-0812">Transmembrane</keyword>
<accession>A0A285KFF8</accession>
<gene>
    <name evidence="2" type="ORF">SAMN05421748_13730</name>
</gene>
<feature type="transmembrane region" description="Helical" evidence="1">
    <location>
        <begin position="81"/>
        <end position="103"/>
    </location>
</feature>
<evidence type="ECO:0000313" key="2">
    <source>
        <dbReference type="EMBL" id="SNY70166.1"/>
    </source>
</evidence>
<dbReference type="Proteomes" id="UP000219612">
    <property type="component" value="Unassembled WGS sequence"/>
</dbReference>
<keyword evidence="1" id="KW-0472">Membrane</keyword>
<dbReference type="EMBL" id="OBDY01000037">
    <property type="protein sequence ID" value="SNY70166.1"/>
    <property type="molecule type" value="Genomic_DNA"/>
</dbReference>
<protein>
    <submittedName>
        <fullName evidence="2">Uncharacterized protein</fullName>
    </submittedName>
</protein>